<name>A0A8H9M9X0_9PSEU</name>
<protein>
    <submittedName>
        <fullName evidence="2">Uncharacterized protein</fullName>
    </submittedName>
</protein>
<feature type="transmembrane region" description="Helical" evidence="1">
    <location>
        <begin position="37"/>
        <end position="58"/>
    </location>
</feature>
<evidence type="ECO:0000256" key="1">
    <source>
        <dbReference type="SAM" id="Phobius"/>
    </source>
</evidence>
<dbReference type="RefSeq" id="WP_145933602.1">
    <property type="nucleotide sequence ID" value="NZ_BNAV01000001.1"/>
</dbReference>
<organism evidence="2 3">
    <name type="scientific">Amycolatopsis bartoniae</name>
    <dbReference type="NCBI Taxonomy" id="941986"/>
    <lineage>
        <taxon>Bacteria</taxon>
        <taxon>Bacillati</taxon>
        <taxon>Actinomycetota</taxon>
        <taxon>Actinomycetes</taxon>
        <taxon>Pseudonocardiales</taxon>
        <taxon>Pseudonocardiaceae</taxon>
        <taxon>Amycolatopsis</taxon>
    </lineage>
</organism>
<dbReference type="Proteomes" id="UP000658656">
    <property type="component" value="Unassembled WGS sequence"/>
</dbReference>
<accession>A0A8H9M9X0</accession>
<keyword evidence="1" id="KW-0812">Transmembrane</keyword>
<dbReference type="AlphaFoldDB" id="A0A8H9M9X0"/>
<sequence>MGSKNVTRRRRGPVLLAAGLIVVIGVVGAVLAGAPGIAAGGGLAALCGTVIFLVELCGTQGFRLRMARLPLGGGWRLPGGR</sequence>
<evidence type="ECO:0000313" key="3">
    <source>
        <dbReference type="Proteomes" id="UP000658656"/>
    </source>
</evidence>
<dbReference type="EMBL" id="BNAV01000001">
    <property type="protein sequence ID" value="GHF32272.1"/>
    <property type="molecule type" value="Genomic_DNA"/>
</dbReference>
<keyword evidence="1" id="KW-1133">Transmembrane helix</keyword>
<keyword evidence="3" id="KW-1185">Reference proteome</keyword>
<reference evidence="2" key="2">
    <citation type="submission" date="2020-09" db="EMBL/GenBank/DDBJ databases">
        <authorList>
            <person name="Sun Q."/>
            <person name="Zhou Y."/>
        </authorList>
    </citation>
    <scope>NUCLEOTIDE SEQUENCE</scope>
    <source>
        <strain evidence="2">CGMCC 4.7679</strain>
    </source>
</reference>
<reference evidence="2" key="1">
    <citation type="journal article" date="2014" name="Int. J. Syst. Evol. Microbiol.">
        <title>Complete genome sequence of Corynebacterium casei LMG S-19264T (=DSM 44701T), isolated from a smear-ripened cheese.</title>
        <authorList>
            <consortium name="US DOE Joint Genome Institute (JGI-PGF)"/>
            <person name="Walter F."/>
            <person name="Albersmeier A."/>
            <person name="Kalinowski J."/>
            <person name="Ruckert C."/>
        </authorList>
    </citation>
    <scope>NUCLEOTIDE SEQUENCE</scope>
    <source>
        <strain evidence="2">CGMCC 4.7679</strain>
    </source>
</reference>
<proteinExistence type="predicted"/>
<feature type="transmembrane region" description="Helical" evidence="1">
    <location>
        <begin position="12"/>
        <end position="31"/>
    </location>
</feature>
<gene>
    <name evidence="2" type="ORF">GCM10017566_00960</name>
</gene>
<keyword evidence="1" id="KW-0472">Membrane</keyword>
<evidence type="ECO:0000313" key="2">
    <source>
        <dbReference type="EMBL" id="GHF32272.1"/>
    </source>
</evidence>
<comment type="caution">
    <text evidence="2">The sequence shown here is derived from an EMBL/GenBank/DDBJ whole genome shotgun (WGS) entry which is preliminary data.</text>
</comment>